<dbReference type="Proteomes" id="UP000241203">
    <property type="component" value="Unassembled WGS sequence"/>
</dbReference>
<dbReference type="SMART" id="SM00829">
    <property type="entry name" value="PKS_ER"/>
    <property type="match status" value="1"/>
</dbReference>
<dbReference type="Gene3D" id="3.90.180.10">
    <property type="entry name" value="Medium-chain alcohol dehydrogenases, catalytic domain"/>
    <property type="match status" value="1"/>
</dbReference>
<sequence>MQSFPAWVVRRAESDGGRGAATASLETLDSDFLDGLSSDDDAGSGPMIDTVVRVEYSSVNYKDALALTGRPGVVRRWPLVPGIDATGVVIESHGPWRPGDVVTLNGAGLGESLHGGLAGRAHVEGSRLVAVPPTMSARQAAAIGTAGFTAMLSVLAIERHGVTPQDGPVLVTGASGGVGSIAVSLLAHAGFEVTASTGRVATQSAFLTELGATDVIDRAELAEAGKPMQTQRWAAVVDAVGGPTLVNAVAQLRHGGVAAACGLAQSADYVGTVLPYILRGVTLAGINSVEASGEERRAAWDRLESDVDLRLLDGLTSVVPLSAAREVADRVLAGGVRGRTVVEIGG</sequence>
<dbReference type="SUPFAM" id="SSF50129">
    <property type="entry name" value="GroES-like"/>
    <property type="match status" value="1"/>
</dbReference>
<keyword evidence="5" id="KW-1185">Reference proteome</keyword>
<comment type="caution">
    <text evidence="2">The sequence shown here is derived from an EMBL/GenBank/DDBJ whole genome shotgun (WGS) entry which is preliminary data.</text>
</comment>
<evidence type="ECO:0000313" key="5">
    <source>
        <dbReference type="Proteomes" id="UP000268291"/>
    </source>
</evidence>
<dbReference type="CDD" id="cd08288">
    <property type="entry name" value="MDR_yhdh"/>
    <property type="match status" value="1"/>
</dbReference>
<dbReference type="Pfam" id="PF08240">
    <property type="entry name" value="ADH_N"/>
    <property type="match status" value="1"/>
</dbReference>
<dbReference type="Proteomes" id="UP000268291">
    <property type="component" value="Unassembled WGS sequence"/>
</dbReference>
<dbReference type="PANTHER" id="PTHR43677">
    <property type="entry name" value="SHORT-CHAIN DEHYDROGENASE/REDUCTASE"/>
    <property type="match status" value="1"/>
</dbReference>
<dbReference type="NCBIfam" id="TIGR02823">
    <property type="entry name" value="oxido_YhdH"/>
    <property type="match status" value="1"/>
</dbReference>
<organism evidence="2 4">
    <name type="scientific">Labedella gwakjiensis</name>
    <dbReference type="NCBI Taxonomy" id="390269"/>
    <lineage>
        <taxon>Bacteria</taxon>
        <taxon>Bacillati</taxon>
        <taxon>Actinomycetota</taxon>
        <taxon>Actinomycetes</taxon>
        <taxon>Micrococcales</taxon>
        <taxon>Microbacteriaceae</taxon>
        <taxon>Labedella</taxon>
    </lineage>
</organism>
<evidence type="ECO:0000259" key="1">
    <source>
        <dbReference type="SMART" id="SM00829"/>
    </source>
</evidence>
<gene>
    <name evidence="2" type="ORF">CLV49_1707</name>
    <name evidence="3" type="ORF">ELQ93_10670</name>
</gene>
<dbReference type="SUPFAM" id="SSF51735">
    <property type="entry name" value="NAD(P)-binding Rossmann-fold domains"/>
    <property type="match status" value="1"/>
</dbReference>
<name>A0A2P8GVX1_9MICO</name>
<dbReference type="GO" id="GO:0043957">
    <property type="term" value="F:acryloyl-CoA reductase (NADPH) activity"/>
    <property type="evidence" value="ECO:0007669"/>
    <property type="project" value="TreeGrafter"/>
</dbReference>
<dbReference type="AlphaFoldDB" id="A0A2P8GVX1"/>
<evidence type="ECO:0000313" key="4">
    <source>
        <dbReference type="Proteomes" id="UP000241203"/>
    </source>
</evidence>
<dbReference type="RefSeq" id="WP_106563154.1">
    <property type="nucleotide sequence ID" value="NZ_PYAU01000001.1"/>
</dbReference>
<proteinExistence type="predicted"/>
<dbReference type="EMBL" id="PYAU01000001">
    <property type="protein sequence ID" value="PSL38095.1"/>
    <property type="molecule type" value="Genomic_DNA"/>
</dbReference>
<dbReference type="InterPro" id="IPR013149">
    <property type="entry name" value="ADH-like_C"/>
</dbReference>
<accession>A0A2P8GVX1</accession>
<dbReference type="InterPro" id="IPR013154">
    <property type="entry name" value="ADH-like_N"/>
</dbReference>
<dbReference type="PANTHER" id="PTHR43677:SF1">
    <property type="entry name" value="ACRYLYL-COA REDUCTASE ACUI-RELATED"/>
    <property type="match status" value="1"/>
</dbReference>
<evidence type="ECO:0000313" key="3">
    <source>
        <dbReference type="EMBL" id="RUQ87352.1"/>
    </source>
</evidence>
<dbReference type="InterPro" id="IPR020843">
    <property type="entry name" value="ER"/>
</dbReference>
<evidence type="ECO:0000313" key="2">
    <source>
        <dbReference type="EMBL" id="PSL38095.1"/>
    </source>
</evidence>
<dbReference type="InterPro" id="IPR011032">
    <property type="entry name" value="GroES-like_sf"/>
</dbReference>
<dbReference type="Gene3D" id="3.40.50.720">
    <property type="entry name" value="NAD(P)-binding Rossmann-like Domain"/>
    <property type="match status" value="1"/>
</dbReference>
<protein>
    <submittedName>
        <fullName evidence="2">Acrylyl-CoA reductase (NADPH)</fullName>
    </submittedName>
    <submittedName>
        <fullName evidence="3">Oxidoreductase</fullName>
    </submittedName>
</protein>
<dbReference type="InterPro" id="IPR036291">
    <property type="entry name" value="NAD(P)-bd_dom_sf"/>
</dbReference>
<dbReference type="InterPro" id="IPR051397">
    <property type="entry name" value="Zn-ADH-like_protein"/>
</dbReference>
<reference evidence="2 4" key="1">
    <citation type="submission" date="2018-03" db="EMBL/GenBank/DDBJ databases">
        <title>Genomic Encyclopedia of Archaeal and Bacterial Type Strains, Phase II (KMG-II): from individual species to whole genera.</title>
        <authorList>
            <person name="Goeker M."/>
        </authorList>
    </citation>
    <scope>NUCLEOTIDE SEQUENCE [LARGE SCALE GENOMIC DNA]</scope>
    <source>
        <strain evidence="2 4">DSM 21548</strain>
    </source>
</reference>
<dbReference type="OrthoDB" id="9782155at2"/>
<dbReference type="EMBL" id="RZGY01000001">
    <property type="protein sequence ID" value="RUQ87352.1"/>
    <property type="molecule type" value="Genomic_DNA"/>
</dbReference>
<reference evidence="3 5" key="2">
    <citation type="submission" date="2018-12" db="EMBL/GenBank/DDBJ databases">
        <authorList>
            <person name="hu s."/>
            <person name="Xu Y."/>
            <person name="Xu B."/>
            <person name="Li F."/>
        </authorList>
    </citation>
    <scope>NUCLEOTIDE SEQUENCE [LARGE SCALE GENOMIC DNA]</scope>
    <source>
        <strain evidence="3 5">KSW2-17</strain>
    </source>
</reference>
<feature type="domain" description="Enoyl reductase (ER)" evidence="1">
    <location>
        <begin position="31"/>
        <end position="342"/>
    </location>
</feature>
<dbReference type="InterPro" id="IPR014188">
    <property type="entry name" value="Acrylyl-CoA_reductase_AcuI"/>
</dbReference>
<dbReference type="Pfam" id="PF00107">
    <property type="entry name" value="ADH_zinc_N"/>
    <property type="match status" value="1"/>
</dbReference>